<dbReference type="STRING" id="31234.E3LK09"/>
<dbReference type="OMA" id="DWPFGEH"/>
<dbReference type="OrthoDB" id="5811253at2759"/>
<dbReference type="GeneID" id="9839209"/>
<dbReference type="CTD" id="9839209"/>
<dbReference type="PANTHER" id="PTHR47520:SF10">
    <property type="entry name" value="CX DOMAIN-CONTAINING PROTEIN"/>
    <property type="match status" value="1"/>
</dbReference>
<dbReference type="PANTHER" id="PTHR47520">
    <property type="entry name" value="CX DOMAIN-CONTAINING PROTEIN-RELATED"/>
    <property type="match status" value="1"/>
</dbReference>
<dbReference type="eggNOG" id="KOG4297">
    <property type="taxonomic scope" value="Eukaryota"/>
</dbReference>
<gene>
    <name evidence="1" type="ORF">CRE_18590</name>
</gene>
<reference evidence="1" key="1">
    <citation type="submission" date="2007-07" db="EMBL/GenBank/DDBJ databases">
        <title>PCAP assembly of the Caenorhabditis remanei genome.</title>
        <authorList>
            <consortium name="The Caenorhabditis remanei Sequencing Consortium"/>
            <person name="Wilson R.K."/>
        </authorList>
    </citation>
    <scope>NUCLEOTIDE SEQUENCE [LARGE SCALE GENOMIC DNA]</scope>
    <source>
        <strain evidence="1">PB4641</strain>
    </source>
</reference>
<accession>E3LK09</accession>
<keyword evidence="2" id="KW-1185">Reference proteome</keyword>
<name>E3LK09_CAERE</name>
<dbReference type="HOGENOM" id="CLU_124058_0_0_1"/>
<organism evidence="2">
    <name type="scientific">Caenorhabditis remanei</name>
    <name type="common">Caenorhabditis vulgaris</name>
    <dbReference type="NCBI Taxonomy" id="31234"/>
    <lineage>
        <taxon>Eukaryota</taxon>
        <taxon>Metazoa</taxon>
        <taxon>Ecdysozoa</taxon>
        <taxon>Nematoda</taxon>
        <taxon>Chromadorea</taxon>
        <taxon>Rhabditida</taxon>
        <taxon>Rhabditina</taxon>
        <taxon>Rhabditomorpha</taxon>
        <taxon>Rhabditoidea</taxon>
        <taxon>Rhabditidae</taxon>
        <taxon>Peloderinae</taxon>
        <taxon>Caenorhabditis</taxon>
    </lineage>
</organism>
<dbReference type="EMBL" id="DS268410">
    <property type="protein sequence ID" value="EFO99974.1"/>
    <property type="molecule type" value="Genomic_DNA"/>
</dbReference>
<dbReference type="InterPro" id="IPR002619">
    <property type="entry name" value="CX"/>
</dbReference>
<dbReference type="FunCoup" id="E3LK09">
    <property type="interactions" value="1080"/>
</dbReference>
<evidence type="ECO:0000313" key="2">
    <source>
        <dbReference type="Proteomes" id="UP000008281"/>
    </source>
</evidence>
<dbReference type="RefSeq" id="XP_003115487.2">
    <property type="nucleotide sequence ID" value="XM_003115439.2"/>
</dbReference>
<proteinExistence type="predicted"/>
<dbReference type="KEGG" id="crq:GCK72_019320"/>
<dbReference type="AlphaFoldDB" id="E3LK09"/>
<sequence length="183" mass="20874">MHRLTLILLSLSALFAFDVPSPATSRNETKLNVTVIHDPAVPFARFGMLYYWHGHYKHSPSTPKKCIFLKNHPDWPFGEYLYSNGTIVSGVEFGCETDELCRKYKCDRSITLGLIWCVLLLIASIISIGIIIRYMIGRTEEEDERAQVNQDTEMRSVYIPIVVVHQDSNGCLDVPPMHPTNFE</sequence>
<dbReference type="Proteomes" id="UP000008281">
    <property type="component" value="Unassembled WGS sequence"/>
</dbReference>
<evidence type="ECO:0000313" key="1">
    <source>
        <dbReference type="EMBL" id="EFO99974.1"/>
    </source>
</evidence>
<protein>
    <submittedName>
        <fullName evidence="1">Uncharacterized protein</fullName>
    </submittedName>
</protein>
<dbReference type="Pfam" id="PF01705">
    <property type="entry name" value="CX"/>
    <property type="match status" value="1"/>
</dbReference>